<evidence type="ECO:0000256" key="3">
    <source>
        <dbReference type="ARBA" id="ARBA00022475"/>
    </source>
</evidence>
<dbReference type="CDD" id="cd06261">
    <property type="entry name" value="TM_PBP2"/>
    <property type="match status" value="1"/>
</dbReference>
<evidence type="ECO:0000313" key="10">
    <source>
        <dbReference type="Proteomes" id="UP000247892"/>
    </source>
</evidence>
<organism evidence="9 10">
    <name type="scientific">Prauserella flavalba</name>
    <dbReference type="NCBI Taxonomy" id="1477506"/>
    <lineage>
        <taxon>Bacteria</taxon>
        <taxon>Bacillati</taxon>
        <taxon>Actinomycetota</taxon>
        <taxon>Actinomycetes</taxon>
        <taxon>Pseudonocardiales</taxon>
        <taxon>Pseudonocardiaceae</taxon>
        <taxon>Prauserella</taxon>
    </lineage>
</organism>
<comment type="subcellular location">
    <subcellularLocation>
        <location evidence="1 7">Cell membrane</location>
        <topology evidence="1 7">Multi-pass membrane protein</topology>
    </subcellularLocation>
</comment>
<keyword evidence="4 7" id="KW-0812">Transmembrane</keyword>
<dbReference type="GO" id="GO:0005886">
    <property type="term" value="C:plasma membrane"/>
    <property type="evidence" value="ECO:0007669"/>
    <property type="project" value="UniProtKB-SubCell"/>
</dbReference>
<dbReference type="InterPro" id="IPR035906">
    <property type="entry name" value="MetI-like_sf"/>
</dbReference>
<evidence type="ECO:0000313" key="9">
    <source>
        <dbReference type="EMBL" id="PXY38309.1"/>
    </source>
</evidence>
<dbReference type="SUPFAM" id="SSF161098">
    <property type="entry name" value="MetI-like"/>
    <property type="match status" value="1"/>
</dbReference>
<keyword evidence="10" id="KW-1185">Reference proteome</keyword>
<dbReference type="PANTHER" id="PTHR30043:SF1">
    <property type="entry name" value="ABC TRANSPORT SYSTEM PERMEASE PROTEIN P69"/>
    <property type="match status" value="1"/>
</dbReference>
<reference evidence="9 10" key="1">
    <citation type="submission" date="2016-07" db="EMBL/GenBank/DDBJ databases">
        <title>Draft genome sequence of Prauserella sp. YIM 121212, isolated from alkaline soil.</title>
        <authorList>
            <person name="Ruckert C."/>
            <person name="Albersmeier A."/>
            <person name="Jiang C.-L."/>
            <person name="Jiang Y."/>
            <person name="Kalinowski J."/>
            <person name="Schneider O."/>
            <person name="Winkler A."/>
            <person name="Zotchev S.B."/>
        </authorList>
    </citation>
    <scope>NUCLEOTIDE SEQUENCE [LARGE SCALE GENOMIC DNA]</scope>
    <source>
        <strain evidence="9 10">YIM 121212</strain>
    </source>
</reference>
<evidence type="ECO:0000256" key="5">
    <source>
        <dbReference type="ARBA" id="ARBA00022989"/>
    </source>
</evidence>
<keyword evidence="5 7" id="KW-1133">Transmembrane helix</keyword>
<protein>
    <submittedName>
        <fullName evidence="9">Phosphonate ABC transporter, permease protein PhnE</fullName>
    </submittedName>
</protein>
<dbReference type="RefSeq" id="WP_110334044.1">
    <property type="nucleotide sequence ID" value="NZ_JBHVKT010000034.1"/>
</dbReference>
<dbReference type="Proteomes" id="UP000247892">
    <property type="component" value="Unassembled WGS sequence"/>
</dbReference>
<dbReference type="PROSITE" id="PS50928">
    <property type="entry name" value="ABC_TM1"/>
    <property type="match status" value="1"/>
</dbReference>
<keyword evidence="6 7" id="KW-0472">Membrane</keyword>
<evidence type="ECO:0000256" key="1">
    <source>
        <dbReference type="ARBA" id="ARBA00004651"/>
    </source>
</evidence>
<gene>
    <name evidence="9" type="ORF">BA062_00675</name>
</gene>
<accession>A0A318M0U0</accession>
<dbReference type="OrthoDB" id="9808005at2"/>
<feature type="transmembrane region" description="Helical" evidence="7">
    <location>
        <begin position="211"/>
        <end position="228"/>
    </location>
</feature>
<feature type="transmembrane region" description="Helical" evidence="7">
    <location>
        <begin position="127"/>
        <end position="150"/>
    </location>
</feature>
<comment type="similarity">
    <text evidence="7">Belongs to the binding-protein-dependent transport system permease family.</text>
</comment>
<feature type="transmembrane region" description="Helical" evidence="7">
    <location>
        <begin position="185"/>
        <end position="204"/>
    </location>
</feature>
<feature type="transmembrane region" description="Helical" evidence="7">
    <location>
        <begin position="74"/>
        <end position="99"/>
    </location>
</feature>
<dbReference type="PANTHER" id="PTHR30043">
    <property type="entry name" value="PHOSPHONATES TRANSPORT SYSTEM PERMEASE PROTEIN"/>
    <property type="match status" value="1"/>
</dbReference>
<evidence type="ECO:0000256" key="6">
    <source>
        <dbReference type="ARBA" id="ARBA00023136"/>
    </source>
</evidence>
<dbReference type="Pfam" id="PF00528">
    <property type="entry name" value="BPD_transp_1"/>
    <property type="match status" value="1"/>
</dbReference>
<dbReference type="NCBIfam" id="TIGR01097">
    <property type="entry name" value="PhnE"/>
    <property type="match status" value="1"/>
</dbReference>
<name>A0A318M0U0_9PSEU</name>
<sequence length="267" mass="28068">MTVTTPAPPRRRWPSPLALGITAAVVALHVFAWNATGFSPAALVQGADGIADFFAEALPPDLTWDTVLRPSLEAALVTLGIGLLGTTFSVPFALVLALLAARATTSGSAAYQAARSVLSFLRSVPDVVFALIFVTAVGLGPFAGVLALVFHNTGVLGKLWAEAMEETDLGPRDALWVHGASRVQVAAHAVLPTALPQLVGLLLYRLDVNVRSSLVLGLVGAGGIGFLINQSIKLFRFDEMVTHILVVLVLVIVVDQLSALIRRRIGA</sequence>
<evidence type="ECO:0000256" key="4">
    <source>
        <dbReference type="ARBA" id="ARBA00022692"/>
    </source>
</evidence>
<proteinExistence type="inferred from homology"/>
<dbReference type="Gene3D" id="1.10.3720.10">
    <property type="entry name" value="MetI-like"/>
    <property type="match status" value="1"/>
</dbReference>
<evidence type="ECO:0000256" key="2">
    <source>
        <dbReference type="ARBA" id="ARBA00022448"/>
    </source>
</evidence>
<keyword evidence="3" id="KW-1003">Cell membrane</keyword>
<evidence type="ECO:0000256" key="7">
    <source>
        <dbReference type="RuleBase" id="RU363032"/>
    </source>
</evidence>
<dbReference type="InterPro" id="IPR000515">
    <property type="entry name" value="MetI-like"/>
</dbReference>
<keyword evidence="2 7" id="KW-0813">Transport</keyword>
<evidence type="ECO:0000259" key="8">
    <source>
        <dbReference type="PROSITE" id="PS50928"/>
    </source>
</evidence>
<dbReference type="AlphaFoldDB" id="A0A318M0U0"/>
<dbReference type="InterPro" id="IPR005769">
    <property type="entry name" value="PhnE/PtxC"/>
</dbReference>
<feature type="domain" description="ABC transmembrane type-1" evidence="8">
    <location>
        <begin position="75"/>
        <end position="258"/>
    </location>
</feature>
<dbReference type="GO" id="GO:0015416">
    <property type="term" value="F:ABC-type phosphonate transporter activity"/>
    <property type="evidence" value="ECO:0007669"/>
    <property type="project" value="InterPro"/>
</dbReference>
<comment type="caution">
    <text evidence="9">The sequence shown here is derived from an EMBL/GenBank/DDBJ whole genome shotgun (WGS) entry which is preliminary data.</text>
</comment>
<feature type="transmembrane region" description="Helical" evidence="7">
    <location>
        <begin position="240"/>
        <end position="261"/>
    </location>
</feature>
<dbReference type="EMBL" id="MASU01000001">
    <property type="protein sequence ID" value="PXY38309.1"/>
    <property type="molecule type" value="Genomic_DNA"/>
</dbReference>